<evidence type="ECO:0000259" key="2">
    <source>
        <dbReference type="Pfam" id="PF01523"/>
    </source>
</evidence>
<comment type="similarity">
    <text evidence="1">Belongs to the peptidase U62 family.</text>
</comment>
<protein>
    <submittedName>
        <fullName evidence="5">TldD/PmbA family protein</fullName>
    </submittedName>
</protein>
<dbReference type="GO" id="GO:0008237">
    <property type="term" value="F:metallopeptidase activity"/>
    <property type="evidence" value="ECO:0007669"/>
    <property type="project" value="InterPro"/>
</dbReference>
<dbReference type="InterPro" id="IPR035068">
    <property type="entry name" value="TldD/PmbA_N"/>
</dbReference>
<proteinExistence type="inferred from homology"/>
<dbReference type="Proteomes" id="UP000315344">
    <property type="component" value="Unassembled WGS sequence"/>
</dbReference>
<dbReference type="Pfam" id="PF19290">
    <property type="entry name" value="PmbA_TldD_2nd"/>
    <property type="match status" value="1"/>
</dbReference>
<feature type="domain" description="Metalloprotease TldD/E C-terminal" evidence="3">
    <location>
        <begin position="228"/>
        <end position="444"/>
    </location>
</feature>
<dbReference type="InterPro" id="IPR036059">
    <property type="entry name" value="TldD/PmbA_sf"/>
</dbReference>
<dbReference type="PANTHER" id="PTHR43421">
    <property type="entry name" value="METALLOPROTEASE PMBA"/>
    <property type="match status" value="1"/>
</dbReference>
<dbReference type="Pfam" id="PF01523">
    <property type="entry name" value="PmbA_TldD_1st"/>
    <property type="match status" value="1"/>
</dbReference>
<evidence type="ECO:0000313" key="5">
    <source>
        <dbReference type="EMBL" id="TKW66799.1"/>
    </source>
</evidence>
<evidence type="ECO:0000259" key="4">
    <source>
        <dbReference type="Pfam" id="PF19290"/>
    </source>
</evidence>
<dbReference type="Gene3D" id="3.30.2290.10">
    <property type="entry name" value="PmbA/TldD superfamily"/>
    <property type="match status" value="1"/>
</dbReference>
<feature type="domain" description="Metalloprotease TldD/E central" evidence="4">
    <location>
        <begin position="118"/>
        <end position="220"/>
    </location>
</feature>
<gene>
    <name evidence="5" type="ORF">DI616_09940</name>
</gene>
<reference evidence="5 6" key="1">
    <citation type="journal article" date="2017" name="Nat. Commun.">
        <title>In situ click chemistry generation of cyclooxygenase-2 inhibitors.</title>
        <authorList>
            <person name="Bhardwaj A."/>
            <person name="Kaur J."/>
            <person name="Wuest M."/>
            <person name="Wuest F."/>
        </authorList>
    </citation>
    <scope>NUCLEOTIDE SEQUENCE [LARGE SCALE GENOMIC DNA]</scope>
    <source>
        <strain evidence="5">S2_012_000_R3_94</strain>
    </source>
</reference>
<dbReference type="InterPro" id="IPR045569">
    <property type="entry name" value="Metalloprtase-TldD/E_C"/>
</dbReference>
<sequence length="445" mass="47052">MLRDLTHALLKAARDEGAEEVEAMAIRASATGIDVRDGRLEHAERAEGVEIGLRVLIAGRQASVSGADHREETIRTMARRAVAMARSAPVDDSLGLADADQLARDLDAAHLQLVDTGDAPDPAELEDRALRAEAAALAVAGVRTVESASASHSERESWLTLSNGFEGGQRRSQHTTSCTAISGEGLAMERDHAGEGRIWAEDMPSAEEIGRLAGRRAVERAGARRPPTGAFPILYDERISSGLIGHLLSAVNGTAIVRGASWLRDALDIQVLPDGITLHENPHVPRMSSSRVFDAEGLATAPRDIVGNGILRGWTLDLATARKLGMESTASAVRGLGGPPAPGLSNIIMTEGKDSRDDLIAQMGRGLVVTSLLGSSINPTTGDYSRGAAGFWVENGQISHPVNECTIAGNLRDMLLRLTPANDARAWRAVRVPSLLIEGMTVAGA</sequence>
<dbReference type="EMBL" id="VAFL01000006">
    <property type="protein sequence ID" value="TKW66799.1"/>
    <property type="molecule type" value="Genomic_DNA"/>
</dbReference>
<dbReference type="GO" id="GO:0006508">
    <property type="term" value="P:proteolysis"/>
    <property type="evidence" value="ECO:0007669"/>
    <property type="project" value="InterPro"/>
</dbReference>
<dbReference type="SUPFAM" id="SSF111283">
    <property type="entry name" value="Putative modulator of DNA gyrase, PmbA/TldD"/>
    <property type="match status" value="1"/>
</dbReference>
<evidence type="ECO:0000313" key="6">
    <source>
        <dbReference type="Proteomes" id="UP000315344"/>
    </source>
</evidence>
<dbReference type="InterPro" id="IPR047657">
    <property type="entry name" value="PmbA"/>
</dbReference>
<dbReference type="GO" id="GO:0005829">
    <property type="term" value="C:cytosol"/>
    <property type="evidence" value="ECO:0007669"/>
    <property type="project" value="TreeGrafter"/>
</dbReference>
<organism evidence="5 6">
    <name type="scientific">Paracoccus denitrificans</name>
    <dbReference type="NCBI Taxonomy" id="266"/>
    <lineage>
        <taxon>Bacteria</taxon>
        <taxon>Pseudomonadati</taxon>
        <taxon>Pseudomonadota</taxon>
        <taxon>Alphaproteobacteria</taxon>
        <taxon>Rhodobacterales</taxon>
        <taxon>Paracoccaceae</taxon>
        <taxon>Paracoccus</taxon>
    </lineage>
</organism>
<dbReference type="Pfam" id="PF19289">
    <property type="entry name" value="PmbA_TldD_3rd"/>
    <property type="match status" value="1"/>
</dbReference>
<feature type="domain" description="Metalloprotease TldD/E N-terminal" evidence="2">
    <location>
        <begin position="22"/>
        <end position="85"/>
    </location>
</feature>
<dbReference type="InterPro" id="IPR002510">
    <property type="entry name" value="Metalloprtase-TldD/E_N"/>
</dbReference>
<evidence type="ECO:0000259" key="3">
    <source>
        <dbReference type="Pfam" id="PF19289"/>
    </source>
</evidence>
<comment type="caution">
    <text evidence="5">The sequence shown here is derived from an EMBL/GenBank/DDBJ whole genome shotgun (WGS) entry which is preliminary data.</text>
</comment>
<accession>A0A533I572</accession>
<evidence type="ECO:0000256" key="1">
    <source>
        <dbReference type="ARBA" id="ARBA00005836"/>
    </source>
</evidence>
<dbReference type="AlphaFoldDB" id="A0A533I572"/>
<dbReference type="InterPro" id="IPR045570">
    <property type="entry name" value="Metalloprtase-TldD/E_cen_dom"/>
</dbReference>
<name>A0A533I572_PARDE</name>
<dbReference type="PANTHER" id="PTHR43421:SF1">
    <property type="entry name" value="METALLOPROTEASE PMBA"/>
    <property type="match status" value="1"/>
</dbReference>